<dbReference type="GO" id="GO:0005886">
    <property type="term" value="C:plasma membrane"/>
    <property type="evidence" value="ECO:0007669"/>
    <property type="project" value="UniProtKB-SubCell"/>
</dbReference>
<keyword evidence="5 6" id="KW-0472">Membrane</keyword>
<dbReference type="Proteomes" id="UP000824150">
    <property type="component" value="Unassembled WGS sequence"/>
</dbReference>
<evidence type="ECO:0000313" key="8">
    <source>
        <dbReference type="EMBL" id="MBU3827486.1"/>
    </source>
</evidence>
<protein>
    <submittedName>
        <fullName evidence="8">DMT family transporter</fullName>
    </submittedName>
</protein>
<dbReference type="SUPFAM" id="SSF103481">
    <property type="entry name" value="Multidrug resistance efflux transporter EmrE"/>
    <property type="match status" value="2"/>
</dbReference>
<keyword evidence="2" id="KW-1003">Cell membrane</keyword>
<dbReference type="AlphaFoldDB" id="A0A9E2KP75"/>
<feature type="transmembrane region" description="Helical" evidence="6">
    <location>
        <begin position="124"/>
        <end position="145"/>
    </location>
</feature>
<dbReference type="PANTHER" id="PTHR32322:SF18">
    <property type="entry name" value="S-ADENOSYLMETHIONINE_S-ADENOSYLHOMOCYSTEINE TRANSPORTER"/>
    <property type="match status" value="1"/>
</dbReference>
<accession>A0A9E2KP75</accession>
<reference evidence="8" key="2">
    <citation type="submission" date="2021-04" db="EMBL/GenBank/DDBJ databases">
        <authorList>
            <person name="Gilroy R."/>
        </authorList>
    </citation>
    <scope>NUCLEOTIDE SEQUENCE</scope>
    <source>
        <strain evidence="8">687</strain>
    </source>
</reference>
<feature type="transmembrane region" description="Helical" evidence="6">
    <location>
        <begin position="185"/>
        <end position="205"/>
    </location>
</feature>
<dbReference type="InterPro" id="IPR000620">
    <property type="entry name" value="EamA_dom"/>
</dbReference>
<evidence type="ECO:0000256" key="6">
    <source>
        <dbReference type="SAM" id="Phobius"/>
    </source>
</evidence>
<feature type="transmembrane region" description="Helical" evidence="6">
    <location>
        <begin position="67"/>
        <end position="86"/>
    </location>
</feature>
<evidence type="ECO:0000259" key="7">
    <source>
        <dbReference type="Pfam" id="PF00892"/>
    </source>
</evidence>
<keyword evidence="4 6" id="KW-1133">Transmembrane helix</keyword>
<feature type="domain" description="EamA" evidence="7">
    <location>
        <begin position="155"/>
        <end position="290"/>
    </location>
</feature>
<feature type="transmembrane region" description="Helical" evidence="6">
    <location>
        <begin position="34"/>
        <end position="55"/>
    </location>
</feature>
<dbReference type="EMBL" id="JAHLFG010000092">
    <property type="protein sequence ID" value="MBU3827486.1"/>
    <property type="molecule type" value="Genomic_DNA"/>
</dbReference>
<evidence type="ECO:0000256" key="1">
    <source>
        <dbReference type="ARBA" id="ARBA00004651"/>
    </source>
</evidence>
<organism evidence="8 9">
    <name type="scientific">Candidatus Anaerobiospirillum merdipullorum</name>
    <dbReference type="NCBI Taxonomy" id="2838450"/>
    <lineage>
        <taxon>Bacteria</taxon>
        <taxon>Pseudomonadati</taxon>
        <taxon>Pseudomonadota</taxon>
        <taxon>Gammaproteobacteria</taxon>
        <taxon>Aeromonadales</taxon>
        <taxon>Succinivibrionaceae</taxon>
        <taxon>Anaerobiospirillum</taxon>
    </lineage>
</organism>
<comment type="caution">
    <text evidence="8">The sequence shown here is derived from an EMBL/GenBank/DDBJ whole genome shotgun (WGS) entry which is preliminary data.</text>
</comment>
<evidence type="ECO:0000256" key="2">
    <source>
        <dbReference type="ARBA" id="ARBA00022475"/>
    </source>
</evidence>
<feature type="transmembrane region" description="Helical" evidence="6">
    <location>
        <begin position="217"/>
        <end position="236"/>
    </location>
</feature>
<gene>
    <name evidence="8" type="ORF">IAA31_08400</name>
</gene>
<comment type="subcellular location">
    <subcellularLocation>
        <location evidence="1">Cell membrane</location>
        <topology evidence="1">Multi-pass membrane protein</topology>
    </subcellularLocation>
</comment>
<feature type="transmembrane region" description="Helical" evidence="6">
    <location>
        <begin position="98"/>
        <end position="117"/>
    </location>
</feature>
<evidence type="ECO:0000256" key="3">
    <source>
        <dbReference type="ARBA" id="ARBA00022692"/>
    </source>
</evidence>
<feature type="transmembrane region" description="Helical" evidence="6">
    <location>
        <begin position="151"/>
        <end position="173"/>
    </location>
</feature>
<evidence type="ECO:0000313" key="9">
    <source>
        <dbReference type="Proteomes" id="UP000824150"/>
    </source>
</evidence>
<reference evidence="8" key="1">
    <citation type="journal article" date="2021" name="PeerJ">
        <title>Extensive microbial diversity within the chicken gut microbiome revealed by metagenomics and culture.</title>
        <authorList>
            <person name="Gilroy R."/>
            <person name="Ravi A."/>
            <person name="Getino M."/>
            <person name="Pursley I."/>
            <person name="Horton D.L."/>
            <person name="Alikhan N.F."/>
            <person name="Baker D."/>
            <person name="Gharbi K."/>
            <person name="Hall N."/>
            <person name="Watson M."/>
            <person name="Adriaenssens E.M."/>
            <person name="Foster-Nyarko E."/>
            <person name="Jarju S."/>
            <person name="Secka A."/>
            <person name="Antonio M."/>
            <person name="Oren A."/>
            <person name="Chaudhuri R.R."/>
            <person name="La Ragione R."/>
            <person name="Hildebrand F."/>
            <person name="Pallen M.J."/>
        </authorList>
    </citation>
    <scope>NUCLEOTIDE SEQUENCE</scope>
    <source>
        <strain evidence="8">687</strain>
    </source>
</reference>
<keyword evidence="3 6" id="KW-0812">Transmembrane</keyword>
<evidence type="ECO:0000256" key="4">
    <source>
        <dbReference type="ARBA" id="ARBA00022989"/>
    </source>
</evidence>
<feature type="transmembrane region" description="Helical" evidence="6">
    <location>
        <begin position="273"/>
        <end position="290"/>
    </location>
</feature>
<sequence length="325" mass="34513">MSNAKPYAMLVLVTVIWGLTPACGKILSTSLSPLLITGLRFACIAAVLTLWLILSGQKEALKLPRRTILLLALMGFVGITVHNGLLFTGLRYTTATNAVLIESVGPTATTILAFIFIGERLTKFGWLGIMVSCFGALCIVTKGSLEVLLNLSFNLGDILIVICEVAWSAYIILGWQTHGKVKAAPLNAISGAFGAAFCFIIGAVSGGLEVYAWSSTALYGFLYLTLCSGLIAFMGWNWAVLKVGASKAGAFVYIVPLTGAVVGVLFLGESLHLAQVVGAALIMGGVAVTVRSKVTLKRSPSEEQDLLKKFPELKAEMQAHKQDKA</sequence>
<dbReference type="InterPro" id="IPR037185">
    <property type="entry name" value="EmrE-like"/>
</dbReference>
<feature type="domain" description="EamA" evidence="7">
    <location>
        <begin position="7"/>
        <end position="140"/>
    </location>
</feature>
<feature type="transmembrane region" description="Helical" evidence="6">
    <location>
        <begin position="248"/>
        <end position="267"/>
    </location>
</feature>
<dbReference type="PANTHER" id="PTHR32322">
    <property type="entry name" value="INNER MEMBRANE TRANSPORTER"/>
    <property type="match status" value="1"/>
</dbReference>
<proteinExistence type="predicted"/>
<name>A0A9E2KP75_9GAMM</name>
<evidence type="ECO:0000256" key="5">
    <source>
        <dbReference type="ARBA" id="ARBA00023136"/>
    </source>
</evidence>
<dbReference type="Pfam" id="PF00892">
    <property type="entry name" value="EamA"/>
    <property type="match status" value="2"/>
</dbReference>
<dbReference type="InterPro" id="IPR050638">
    <property type="entry name" value="AA-Vitamin_Transporters"/>
</dbReference>